<accession>A0A1K1QBW9</accession>
<dbReference type="CDD" id="cd04301">
    <property type="entry name" value="NAT_SF"/>
    <property type="match status" value="1"/>
</dbReference>
<dbReference type="AlphaFoldDB" id="A0A1K1QBW9"/>
<dbReference type="SUPFAM" id="SSF55729">
    <property type="entry name" value="Acyl-CoA N-acyltransferases (Nat)"/>
    <property type="match status" value="1"/>
</dbReference>
<dbReference type="Pfam" id="PF00583">
    <property type="entry name" value="Acetyltransf_1"/>
    <property type="match status" value="1"/>
</dbReference>
<reference evidence="2 3" key="1">
    <citation type="submission" date="2016-11" db="EMBL/GenBank/DDBJ databases">
        <authorList>
            <person name="Jaros S."/>
            <person name="Januszkiewicz K."/>
            <person name="Wedrychowicz H."/>
        </authorList>
    </citation>
    <scope>NUCLEOTIDE SEQUENCE [LARGE SCALE GENOMIC DNA]</scope>
    <source>
        <strain evidence="2 3">CGMCC 1.12145</strain>
    </source>
</reference>
<proteinExistence type="predicted"/>
<name>A0A1K1QBW9_9FLAO</name>
<evidence type="ECO:0000259" key="1">
    <source>
        <dbReference type="PROSITE" id="PS51186"/>
    </source>
</evidence>
<dbReference type="Proteomes" id="UP000182248">
    <property type="component" value="Unassembled WGS sequence"/>
</dbReference>
<evidence type="ECO:0000313" key="3">
    <source>
        <dbReference type="Proteomes" id="UP000182248"/>
    </source>
</evidence>
<evidence type="ECO:0000313" key="2">
    <source>
        <dbReference type="EMBL" id="SFW57147.1"/>
    </source>
</evidence>
<dbReference type="Gene3D" id="3.40.630.30">
    <property type="match status" value="1"/>
</dbReference>
<keyword evidence="2" id="KW-0808">Transferase</keyword>
<dbReference type="InterPro" id="IPR016181">
    <property type="entry name" value="Acyl_CoA_acyltransferase"/>
</dbReference>
<keyword evidence="3" id="KW-1185">Reference proteome</keyword>
<dbReference type="OrthoDB" id="1096234at2"/>
<dbReference type="STRING" id="1150368.SAMN02927921_02415"/>
<gene>
    <name evidence="2" type="ORF">SAMN02927921_02415</name>
</gene>
<dbReference type="InterPro" id="IPR000182">
    <property type="entry name" value="GNAT_dom"/>
</dbReference>
<dbReference type="GO" id="GO:0016747">
    <property type="term" value="F:acyltransferase activity, transferring groups other than amino-acyl groups"/>
    <property type="evidence" value="ECO:0007669"/>
    <property type="project" value="InterPro"/>
</dbReference>
<organism evidence="2 3">
    <name type="scientific">Sinomicrobium oceani</name>
    <dbReference type="NCBI Taxonomy" id="1150368"/>
    <lineage>
        <taxon>Bacteria</taxon>
        <taxon>Pseudomonadati</taxon>
        <taxon>Bacteroidota</taxon>
        <taxon>Flavobacteriia</taxon>
        <taxon>Flavobacteriales</taxon>
        <taxon>Flavobacteriaceae</taxon>
        <taxon>Sinomicrobium</taxon>
    </lineage>
</organism>
<dbReference type="RefSeq" id="WP_072317626.1">
    <property type="nucleotide sequence ID" value="NZ_FPJE01000012.1"/>
</dbReference>
<dbReference type="PROSITE" id="PS51186">
    <property type="entry name" value="GNAT"/>
    <property type="match status" value="1"/>
</dbReference>
<sequence>MTTPQNIRIAEANIQNLTSLWATVSSNAGSYHPGSAFDYALIPDSDWPNRIWHKGIHTPGDVENISRIIRSVPQKLTFPCWDIYGGIPKALLAQHGFIRTFEQVGMSMPLEQELPQLHRLDIRPVSDAYEARSWASLYPKAFGYRIADHILRAAPEHTDFYIAYYQHKPVGTAILHYTGSIAGIHGVGIIPEMRRNGFAGEIMNSVLNIARSKGAKTATLQASSMGKGLYVKMGFATQFIMENYQLT</sequence>
<protein>
    <submittedName>
        <fullName evidence="2">Acetyltransferase (GNAT) domain-containing protein</fullName>
    </submittedName>
</protein>
<feature type="domain" description="N-acetyltransferase" evidence="1">
    <location>
        <begin position="120"/>
        <end position="247"/>
    </location>
</feature>
<dbReference type="EMBL" id="FPJE01000012">
    <property type="protein sequence ID" value="SFW57147.1"/>
    <property type="molecule type" value="Genomic_DNA"/>
</dbReference>